<dbReference type="EMBL" id="JACBAE010001065">
    <property type="protein sequence ID" value="KAF7173604.1"/>
    <property type="molecule type" value="Genomic_DNA"/>
</dbReference>
<gene>
    <name evidence="3" type="ORF">CNMCM5623_005859</name>
    <name evidence="4" type="ORF">CNMCM7691_009295</name>
</gene>
<dbReference type="AlphaFoldDB" id="A0A8H6QVM1"/>
<organism evidence="4 5">
    <name type="scientific">Aspergillus felis</name>
    <dbReference type="NCBI Taxonomy" id="1287682"/>
    <lineage>
        <taxon>Eukaryota</taxon>
        <taxon>Fungi</taxon>
        <taxon>Dikarya</taxon>
        <taxon>Ascomycota</taxon>
        <taxon>Pezizomycotina</taxon>
        <taxon>Eurotiomycetes</taxon>
        <taxon>Eurotiomycetidae</taxon>
        <taxon>Eurotiales</taxon>
        <taxon>Aspergillaceae</taxon>
        <taxon>Aspergillus</taxon>
        <taxon>Aspergillus subgen. Fumigati</taxon>
    </lineage>
</organism>
<comment type="caution">
    <text evidence="4">The sequence shown here is derived from an EMBL/GenBank/DDBJ whole genome shotgun (WGS) entry which is preliminary data.</text>
</comment>
<evidence type="ECO:0000313" key="3">
    <source>
        <dbReference type="EMBL" id="KAF7173604.1"/>
    </source>
</evidence>
<reference evidence="4" key="1">
    <citation type="submission" date="2020-06" db="EMBL/GenBank/DDBJ databases">
        <title>Draft genome sequences of strains closely related to Aspergillus parafelis and Aspergillus hiratsukae.</title>
        <authorList>
            <person name="Dos Santos R.A.C."/>
            <person name="Rivero-Menendez O."/>
            <person name="Steenwyk J.L."/>
            <person name="Mead M.E."/>
            <person name="Goldman G.H."/>
            <person name="Alastruey-Izquierdo A."/>
            <person name="Rokas A."/>
        </authorList>
    </citation>
    <scope>NUCLEOTIDE SEQUENCE</scope>
    <source>
        <strain evidence="3">CNM-CM5623</strain>
        <strain evidence="4">CNM-CM7691</strain>
    </source>
</reference>
<evidence type="ECO:0008006" key="6">
    <source>
        <dbReference type="Google" id="ProtNLM"/>
    </source>
</evidence>
<evidence type="ECO:0000313" key="5">
    <source>
        <dbReference type="Proteomes" id="UP000641853"/>
    </source>
</evidence>
<dbReference type="Proteomes" id="UP000641853">
    <property type="component" value="Unassembled WGS sequence"/>
</dbReference>
<dbReference type="OrthoDB" id="2507140at2759"/>
<accession>A0A8H6QVM1</accession>
<dbReference type="EMBL" id="JACBAG010001847">
    <property type="protein sequence ID" value="KAF7180129.1"/>
    <property type="molecule type" value="Genomic_DNA"/>
</dbReference>
<protein>
    <recommendedName>
        <fullName evidence="6">GPI anchored serine-threonine rich protein</fullName>
    </recommendedName>
</protein>
<feature type="chain" id="PRO_5036266764" description="GPI anchored serine-threonine rich protein" evidence="2">
    <location>
        <begin position="21"/>
        <end position="171"/>
    </location>
</feature>
<proteinExistence type="predicted"/>
<evidence type="ECO:0000256" key="1">
    <source>
        <dbReference type="SAM" id="MobiDB-lite"/>
    </source>
</evidence>
<feature type="region of interest" description="Disordered" evidence="1">
    <location>
        <begin position="119"/>
        <end position="145"/>
    </location>
</feature>
<evidence type="ECO:0000313" key="4">
    <source>
        <dbReference type="EMBL" id="KAF7180129.1"/>
    </source>
</evidence>
<name>A0A8H6QVM1_9EURO</name>
<dbReference type="Proteomes" id="UP000654922">
    <property type="component" value="Unassembled WGS sequence"/>
</dbReference>
<keyword evidence="5" id="KW-1185">Reference proteome</keyword>
<feature type="signal peptide" evidence="2">
    <location>
        <begin position="1"/>
        <end position="20"/>
    </location>
</feature>
<evidence type="ECO:0000256" key="2">
    <source>
        <dbReference type="SAM" id="SignalP"/>
    </source>
</evidence>
<keyword evidence="2" id="KW-0732">Signal</keyword>
<sequence>MRDFTIPLTLLVAFTGFTLAQQTSAATSAVPTAGSSSSTKPCAAQNIVDACLASMKPQLNNCGANDWKCLCDQSINVLTCYNNCPGHPDSFGAEQTKQSYCNAASAYSSQSSSTATAATTTTSATKTTETAATTTTTASGFSPSASKGAAAGLAVEGGSLLAAVLAGFIVL</sequence>